<dbReference type="Proteomes" id="UP001596915">
    <property type="component" value="Unassembled WGS sequence"/>
</dbReference>
<keyword evidence="2" id="KW-1185">Reference proteome</keyword>
<name>A0ABW2X6T2_9ACTN</name>
<comment type="caution">
    <text evidence="1">The sequence shown here is derived from an EMBL/GenBank/DDBJ whole genome shotgun (WGS) entry which is preliminary data.</text>
</comment>
<reference evidence="2" key="1">
    <citation type="journal article" date="2019" name="Int. J. Syst. Evol. Microbiol.">
        <title>The Global Catalogue of Microorganisms (GCM) 10K type strain sequencing project: providing services to taxonomists for standard genome sequencing and annotation.</title>
        <authorList>
            <consortium name="The Broad Institute Genomics Platform"/>
            <consortium name="The Broad Institute Genome Sequencing Center for Infectious Disease"/>
            <person name="Wu L."/>
            <person name="Ma J."/>
        </authorList>
    </citation>
    <scope>NUCLEOTIDE SEQUENCE [LARGE SCALE GENOMIC DNA]</scope>
    <source>
        <strain evidence="2">JCM 12607</strain>
    </source>
</reference>
<evidence type="ECO:0000313" key="2">
    <source>
        <dbReference type="Proteomes" id="UP001596915"/>
    </source>
</evidence>
<dbReference type="EMBL" id="JBHTGL010000008">
    <property type="protein sequence ID" value="MFD0628566.1"/>
    <property type="molecule type" value="Genomic_DNA"/>
</dbReference>
<proteinExistence type="predicted"/>
<evidence type="ECO:0000313" key="1">
    <source>
        <dbReference type="EMBL" id="MFD0628566.1"/>
    </source>
</evidence>
<protein>
    <submittedName>
        <fullName evidence="1">DUF6493 family protein</fullName>
    </submittedName>
</protein>
<organism evidence="1 2">
    <name type="scientific">Streptomyces sanglieri</name>
    <dbReference type="NCBI Taxonomy" id="193460"/>
    <lineage>
        <taxon>Bacteria</taxon>
        <taxon>Bacillati</taxon>
        <taxon>Actinomycetota</taxon>
        <taxon>Actinomycetes</taxon>
        <taxon>Kitasatosporales</taxon>
        <taxon>Streptomycetaceae</taxon>
        <taxon>Streptomyces</taxon>
    </lineage>
</organism>
<accession>A0ABW2X6T2</accession>
<gene>
    <name evidence="1" type="ORF">ACFQ2K_44035</name>
</gene>
<sequence>MNELLTAVRESRAHDVPDLLAGMDRAERRAALAELQAIRKQVRNWSWDKQDKVRKALLVAGAGCHTGAAACAAWIGSRDLAGWGRSPFPLVLAVLSDRDPEWLGDVAHRLAARPATAETTYELISGLVKKAQCPVPTTEGFVRGWAEAISTAQWHRRKTRPLVETLRTDPFATTLLPRIFEVTELPSQMLWPDDASDPCRWSATLAALPEEGLLERPVLVEACVTRLLRGGKLNELRFFLGLLRKLELTEREETERVADWTGMAADGISTVAGHAQGVLARLDGRGELSVRSLADISGSVLFRTEKKLVRSQLVLLGKVLRRDPSAVDELLPVVTGAFEHEDIDIQERALKLVARYLPAAGAPVREELALSAALLGPAHRTMVAEVFGGPAVGRSGTEEYEELLPPVPAPQPLDPAPETLPELVEEVVALIRSATPDVTAFERALDGLVRHAHSDRSALTDALRDALAGEWWVDGEPPSQSERHLRSATDIKVVVATLLGRVSARAVKEERESWTGTGTCVHAALNGILKARLWEAADAVLTGGTPFLLAVPTRHTGSLDPAVLVERLRTCRRLGGRPGEADFAQALLRVRRGDQLGAAEAAALLGTPEGDRLAAWLRADEPLARVYRFDLEKKVRQGQTVVRSSRALMASQERPFIEEEFPRSFHWLGRPQVPAHSHCYHWDDHPDQWTATLPEDAETLAAWLLPHIATGVVEEIRDTLRPLLLLAEHEAPAGEAVRLMVAYGLGARHPEDRLLAVDALLILASRQQLDAALLGEQLATLLGNGLIKPNRLADSARTAAATGAYRTVLSALTGALPGLLAQEKAPRGLSDLLSVAAECVEHCGAVGGGEPIPGLAEAAGRGGSSQLVRQAVRLNAAWEQGSGRA</sequence>